<feature type="coiled-coil region" evidence="1">
    <location>
        <begin position="328"/>
        <end position="366"/>
    </location>
</feature>
<keyword evidence="1" id="KW-0175">Coiled coil</keyword>
<dbReference type="VEuPathDB" id="GiardiaDB:DHA2_150686"/>
<feature type="region of interest" description="Disordered" evidence="2">
    <location>
        <begin position="563"/>
        <end position="619"/>
    </location>
</feature>
<proteinExistence type="predicted"/>
<gene>
    <name evidence="3" type="ORF">GSB_151950</name>
</gene>
<organism evidence="3 4">
    <name type="scientific">Giardia intestinalis</name>
    <name type="common">Giardia lamblia</name>
    <dbReference type="NCBI Taxonomy" id="5741"/>
    <lineage>
        <taxon>Eukaryota</taxon>
        <taxon>Metamonada</taxon>
        <taxon>Diplomonadida</taxon>
        <taxon>Hexamitidae</taxon>
        <taxon>Giardiinae</taxon>
        <taxon>Giardia</taxon>
    </lineage>
</organism>
<reference evidence="3 4" key="2">
    <citation type="journal article" date="2013" name="Genome Biol. Evol.">
        <title>Genome sequencing of Giardia lamblia genotypes A2 and B isolates (DH and GS) and comparative analysis with the genomes of genotypes A1 and E (WB and Pig).</title>
        <authorList>
            <person name="Adam R.D."/>
            <person name="Dahlstrom E.W."/>
            <person name="Martens C.A."/>
            <person name="Bruno D.P."/>
            <person name="Barbian K.D."/>
            <person name="Ricklefs S.M."/>
            <person name="Hernandez M.M."/>
            <person name="Narla N.P."/>
            <person name="Patel R.B."/>
            <person name="Porcella S.F."/>
            <person name="Nash T.E."/>
        </authorList>
    </citation>
    <scope>NUCLEOTIDE SEQUENCE [LARGE SCALE GENOMIC DNA]</scope>
    <source>
        <strain evidence="3 4">GS</strain>
    </source>
</reference>
<feature type="compositionally biased region" description="Basic and acidic residues" evidence="2">
    <location>
        <begin position="511"/>
        <end position="523"/>
    </location>
</feature>
<dbReference type="Proteomes" id="UP000018040">
    <property type="component" value="Unassembled WGS sequence"/>
</dbReference>
<feature type="region of interest" description="Disordered" evidence="2">
    <location>
        <begin position="395"/>
        <end position="425"/>
    </location>
</feature>
<dbReference type="VEuPathDB" id="GiardiaDB:GL50581_2537"/>
<protein>
    <submittedName>
        <fullName evidence="3">Uncharacterized protein</fullName>
    </submittedName>
</protein>
<feature type="compositionally biased region" description="Polar residues" evidence="2">
    <location>
        <begin position="607"/>
        <end position="619"/>
    </location>
</feature>
<dbReference type="AlphaFoldDB" id="V6TV30"/>
<name>V6TV30_GIAIN</name>
<dbReference type="VEuPathDB" id="GiardiaDB:GL50803_0010460"/>
<feature type="compositionally biased region" description="Low complexity" evidence="2">
    <location>
        <begin position="488"/>
        <end position="502"/>
    </location>
</feature>
<sequence>MRIFQRNLSGQTGLSLESHAIRLGCVSSSLLLSPKGVKIHNFLFHSLRESAMSYSRAFERTMLKRELDGEKGRAIAPPNGAQGDKNNYIGFLEGQLDKIAATSEFTKLLSDKVENLHTTLTIHEERLLNQARLLNLTQEAIDQGNQQHGKAMSSLKDHINMLDNQLKSLQDQVCATSLSVAKCNSNPAGLPFHEGVSKEEYNRLLAMIYELQDAQKQHSKQLSLLHTDSEDGLTLMKVKGQLDSLDTYIQKSIAELKTEAVKSSQIEGTVLGMVPELKASILTACESELMKKLTNEISSQISKSMKSLTDNLLLAILPEVKLHVKDSIKNIQAEIRRETMALNSALNNLNEDMNQNRKRVSSTQGEVETLVNVMEDIRKQIRLMERGEITERARAILQSSPSKQTRESPRLRRSTVGDSGEERELRNGIWTDQKRIYTTFHPLDDRQYVPIAVPTRGSPSPPRELNRRFDPEKMQKRIKYLLTNSPQSHGGDLSVGSDSDSGSNREHRRREKDDRLEVLKRSADYAVHGAAHKGSRNARSSSADGSFREGVGLNAMAKELRNSGKLYSSSSAADGVGRRGSVTMTTHTKGAPSKNRSSYDGHRASTKPLSSQAASKSRR</sequence>
<accession>V6TV30</accession>
<dbReference type="OrthoDB" id="10253410at2759"/>
<reference evidence="4" key="1">
    <citation type="submission" date="2012-02" db="EMBL/GenBank/DDBJ databases">
        <title>Genome sequencing of Giardia lamblia Genotypes A2 and B isolates (DH and GS) and comparative analysis with the genomes of Genotypes A1 and E (WB and Pig).</title>
        <authorList>
            <person name="Adam R."/>
            <person name="Dahlstrom E."/>
            <person name="Martens C."/>
            <person name="Bruno D."/>
            <person name="Barbian K."/>
            <person name="Porcella S.F."/>
            <person name="Nash T."/>
        </authorList>
    </citation>
    <scope>NUCLEOTIDE SEQUENCE</scope>
    <source>
        <strain evidence="4">GS</strain>
    </source>
</reference>
<feature type="region of interest" description="Disordered" evidence="2">
    <location>
        <begin position="483"/>
        <end position="547"/>
    </location>
</feature>
<evidence type="ECO:0000256" key="2">
    <source>
        <dbReference type="SAM" id="MobiDB-lite"/>
    </source>
</evidence>
<dbReference type="EMBL" id="AHHH01000092">
    <property type="protein sequence ID" value="ESU42197.1"/>
    <property type="molecule type" value="Genomic_DNA"/>
</dbReference>
<evidence type="ECO:0000256" key="1">
    <source>
        <dbReference type="SAM" id="Coils"/>
    </source>
</evidence>
<comment type="caution">
    <text evidence="3">The sequence shown here is derived from an EMBL/GenBank/DDBJ whole genome shotgun (WGS) entry which is preliminary data.</text>
</comment>
<evidence type="ECO:0000313" key="3">
    <source>
        <dbReference type="EMBL" id="ESU42197.1"/>
    </source>
</evidence>
<evidence type="ECO:0000313" key="4">
    <source>
        <dbReference type="Proteomes" id="UP000018040"/>
    </source>
</evidence>
<feature type="region of interest" description="Disordered" evidence="2">
    <location>
        <begin position="451"/>
        <end position="470"/>
    </location>
</feature>
<feature type="compositionally biased region" description="Polar residues" evidence="2">
    <location>
        <begin position="582"/>
        <end position="596"/>
    </location>
</feature>
<dbReference type="VEuPathDB" id="GiardiaDB:QR46_2395"/>